<dbReference type="GO" id="GO:0006883">
    <property type="term" value="P:intracellular sodium ion homeostasis"/>
    <property type="evidence" value="ECO:0007669"/>
    <property type="project" value="TreeGrafter"/>
</dbReference>
<evidence type="ECO:0000313" key="20">
    <source>
        <dbReference type="EMBL" id="PMC58013.1"/>
    </source>
</evidence>
<reference evidence="20 21" key="1">
    <citation type="submission" date="2017-09" db="EMBL/GenBank/DDBJ databases">
        <title>Bacterial strain isolated from the female urinary microbiota.</title>
        <authorList>
            <person name="Thomas-White K."/>
            <person name="Kumar N."/>
            <person name="Forster S."/>
            <person name="Putonti C."/>
            <person name="Lawley T."/>
            <person name="Wolfe A.J."/>
        </authorList>
    </citation>
    <scope>NUCLEOTIDE SEQUENCE [LARGE SCALE GENOMIC DNA]</scope>
    <source>
        <strain evidence="20 21">UMB0852</strain>
    </source>
</reference>
<evidence type="ECO:0000313" key="21">
    <source>
        <dbReference type="Proteomes" id="UP000235682"/>
    </source>
</evidence>
<proteinExistence type="inferred from homology"/>
<keyword evidence="21" id="KW-1185">Reference proteome</keyword>
<dbReference type="GO" id="GO:0016887">
    <property type="term" value="F:ATP hydrolysis activity"/>
    <property type="evidence" value="ECO:0007669"/>
    <property type="project" value="InterPro"/>
</dbReference>
<feature type="transmembrane region" description="Helical" evidence="18">
    <location>
        <begin position="713"/>
        <end position="730"/>
    </location>
</feature>
<dbReference type="InterPro" id="IPR001757">
    <property type="entry name" value="P_typ_ATPase"/>
</dbReference>
<keyword evidence="5" id="KW-1003">Cell membrane</keyword>
<keyword evidence="6" id="KW-0597">Phosphoprotein</keyword>
<protein>
    <recommendedName>
        <fullName evidence="3">P-type Ca(2+) transporter</fullName>
        <ecNumber evidence="3">7.2.2.10</ecNumber>
    </recommendedName>
</protein>
<feature type="transmembrane region" description="Helical" evidence="18">
    <location>
        <begin position="64"/>
        <end position="80"/>
    </location>
</feature>
<dbReference type="InterPro" id="IPR023214">
    <property type="entry name" value="HAD_sf"/>
</dbReference>
<dbReference type="GO" id="GO:0030007">
    <property type="term" value="P:intracellular potassium ion homeostasis"/>
    <property type="evidence" value="ECO:0007669"/>
    <property type="project" value="TreeGrafter"/>
</dbReference>
<feature type="transmembrane region" description="Helical" evidence="18">
    <location>
        <begin position="250"/>
        <end position="271"/>
    </location>
</feature>
<evidence type="ECO:0000256" key="15">
    <source>
        <dbReference type="ARBA" id="ARBA00023065"/>
    </source>
</evidence>
<dbReference type="OrthoDB" id="9760364at2"/>
<dbReference type="InterPro" id="IPR018303">
    <property type="entry name" value="ATPase_P-typ_P_site"/>
</dbReference>
<dbReference type="GO" id="GO:0005886">
    <property type="term" value="C:plasma membrane"/>
    <property type="evidence" value="ECO:0007669"/>
    <property type="project" value="UniProtKB-SubCell"/>
</dbReference>
<comment type="catalytic activity">
    <reaction evidence="17">
        <text>Ca(2+)(in) + ATP + H2O = Ca(2+)(out) + ADP + phosphate + H(+)</text>
        <dbReference type="Rhea" id="RHEA:18105"/>
        <dbReference type="ChEBI" id="CHEBI:15377"/>
        <dbReference type="ChEBI" id="CHEBI:15378"/>
        <dbReference type="ChEBI" id="CHEBI:29108"/>
        <dbReference type="ChEBI" id="CHEBI:30616"/>
        <dbReference type="ChEBI" id="CHEBI:43474"/>
        <dbReference type="ChEBI" id="CHEBI:456216"/>
        <dbReference type="EC" id="7.2.2.10"/>
    </reaction>
</comment>
<sequence>MSQLLKTPFNASIEQVAQTYDTNTSHGLSATKARQRLEQYGKNDLEVQKHSTLFQKFLAQFKDFMIIVLLVAAVISVVVNREWSDAIIILLVVVLNAIMGVFQESKAEEAIDALQNLASPDARVMREGVVTTVKSHDLVPGDLVLLEAGDVVPADLRLIRTSSLQIEEAALTGESVPVEKDHRRIEQDEVGIGDRSNMAFSSTNVTYGRGTGIVVATGMDTEVGHIAQMLATTEKKKTPLQRDQDRLGKVLTYLILAIAVITFGIGVFLKGQPWDHMLLIAISLAVAAIPEGLPAISTIILSLGTKTMAERNALVRTLPAVETLGGTQIICSDKTGTLTLNQMTVEKLYMNGEFMPITNGIDFSNHLLRSLVLANDTQIGDAQELIGDPTETALVQFALDKELNVNAFNKDFPRVDEIPFDSTRKLMTTIHKLPNGEYLIATKGAPDQLLERCTSIEKDGQVIAMSDTDRQEILKANQSMAQEALRVLASAYKVVNTLPESIDTTTVEQDLVFAGLVGMIDPERKEAAAAIEVAKQAGMRTIMITGDHAITAQAIAERLGILDPSASKEENATHVITGADLNQLSDEQLKQQVANYSVYARVSPEHKVRIIKAWQANDKVVSMTGDGVNDAPSLKQADIGVGMGITGTEVSKGASDMVLADDNFETIVVAVEEGRKVFANIQKAVQFLLSANLGEVLTLLVATMFGWNILEPVHILWINLVTDVFPAIALGMERADLLAMKRPPRSKESNFLSFGIFPSIIYQGILEAGLTLFVYWYVDIYLALDHQLAETMAFATLGLIQLFHAYNVKSTFRSLLSINPFDNKYLNLANLGSGALLLGVILIPGVNTFFSVTLPNLSQWGIIFTASFSIIILTEIVKAIFRATGVAEKYEQATK</sequence>
<feature type="domain" description="Cation-transporting P-type ATPase N-terminal" evidence="19">
    <location>
        <begin position="7"/>
        <end position="81"/>
    </location>
</feature>
<comment type="subcellular location">
    <subcellularLocation>
        <location evidence="1">Cell membrane</location>
        <topology evidence="1">Multi-pass membrane protein</topology>
    </subcellularLocation>
</comment>
<evidence type="ECO:0000256" key="13">
    <source>
        <dbReference type="ARBA" id="ARBA00022967"/>
    </source>
</evidence>
<evidence type="ECO:0000256" key="11">
    <source>
        <dbReference type="ARBA" id="ARBA00022837"/>
    </source>
</evidence>
<dbReference type="InterPro" id="IPR044492">
    <property type="entry name" value="P_typ_ATPase_HD_dom"/>
</dbReference>
<accession>A0A1G8NQ11</accession>
<dbReference type="InterPro" id="IPR023299">
    <property type="entry name" value="ATPase_P-typ_cyto_dom_N"/>
</dbReference>
<dbReference type="RefSeq" id="WP_092086431.1">
    <property type="nucleotide sequence ID" value="NZ_FNEL01000052.1"/>
</dbReference>
<evidence type="ECO:0000256" key="8">
    <source>
        <dbReference type="ARBA" id="ARBA00022692"/>
    </source>
</evidence>
<feature type="transmembrane region" description="Helical" evidence="18">
    <location>
        <begin position="751"/>
        <end position="776"/>
    </location>
</feature>
<evidence type="ECO:0000256" key="3">
    <source>
        <dbReference type="ARBA" id="ARBA00012790"/>
    </source>
</evidence>
<dbReference type="SUPFAM" id="SSF81665">
    <property type="entry name" value="Calcium ATPase, transmembrane domain M"/>
    <property type="match status" value="1"/>
</dbReference>
<dbReference type="GO" id="GO:0036376">
    <property type="term" value="P:sodium ion export across plasma membrane"/>
    <property type="evidence" value="ECO:0007669"/>
    <property type="project" value="TreeGrafter"/>
</dbReference>
<keyword evidence="12" id="KW-0067">ATP-binding</keyword>
<dbReference type="PROSITE" id="PS00154">
    <property type="entry name" value="ATPASE_E1_E2"/>
    <property type="match status" value="1"/>
</dbReference>
<gene>
    <name evidence="20" type="ORF">CJ205_06685</name>
</gene>
<dbReference type="InterPro" id="IPR008250">
    <property type="entry name" value="ATPase_P-typ_transduc_dom_A_sf"/>
</dbReference>
<dbReference type="Pfam" id="PF00122">
    <property type="entry name" value="E1-E2_ATPase"/>
    <property type="match status" value="1"/>
</dbReference>
<dbReference type="EC" id="7.2.2.10" evidence="3"/>
<keyword evidence="9" id="KW-0479">Metal-binding</keyword>
<keyword evidence="16 18" id="KW-0472">Membrane</keyword>
<dbReference type="SUPFAM" id="SSF81660">
    <property type="entry name" value="Metal cation-transporting ATPase, ATP-binding domain N"/>
    <property type="match status" value="1"/>
</dbReference>
<evidence type="ECO:0000256" key="4">
    <source>
        <dbReference type="ARBA" id="ARBA00022448"/>
    </source>
</evidence>
<evidence type="ECO:0000256" key="6">
    <source>
        <dbReference type="ARBA" id="ARBA00022553"/>
    </source>
</evidence>
<dbReference type="FunFam" id="3.40.50.1000:FF:000028">
    <property type="entry name" value="Calcium-transporting P-type ATPase, putative"/>
    <property type="match status" value="1"/>
</dbReference>
<dbReference type="GO" id="GO:1902600">
    <property type="term" value="P:proton transmembrane transport"/>
    <property type="evidence" value="ECO:0007669"/>
    <property type="project" value="TreeGrafter"/>
</dbReference>
<keyword evidence="10" id="KW-0547">Nucleotide-binding</keyword>
<dbReference type="STRING" id="84521.SAMN04487994_105214"/>
<feature type="transmembrane region" description="Helical" evidence="18">
    <location>
        <begin position="277"/>
        <end position="301"/>
    </location>
</feature>
<dbReference type="PANTHER" id="PTHR43294">
    <property type="entry name" value="SODIUM/POTASSIUM-TRANSPORTING ATPASE SUBUNIT ALPHA"/>
    <property type="match status" value="1"/>
</dbReference>
<dbReference type="SFLD" id="SFLDF00027">
    <property type="entry name" value="p-type_atpase"/>
    <property type="match status" value="1"/>
</dbReference>
<dbReference type="Gene3D" id="1.20.1110.10">
    <property type="entry name" value="Calcium-transporting ATPase, transmembrane domain"/>
    <property type="match status" value="1"/>
</dbReference>
<dbReference type="PANTHER" id="PTHR43294:SF20">
    <property type="entry name" value="P-TYPE ATPASE"/>
    <property type="match status" value="1"/>
</dbReference>
<feature type="transmembrane region" description="Helical" evidence="18">
    <location>
        <begin position="788"/>
        <end position="807"/>
    </location>
</feature>
<feature type="transmembrane region" description="Helical" evidence="18">
    <location>
        <begin position="828"/>
        <end position="850"/>
    </location>
</feature>
<feature type="transmembrane region" description="Helical" evidence="18">
    <location>
        <begin position="862"/>
        <end position="881"/>
    </location>
</feature>
<dbReference type="GO" id="GO:0005391">
    <property type="term" value="F:P-type sodium:potassium-exchanging transporter activity"/>
    <property type="evidence" value="ECO:0007669"/>
    <property type="project" value="TreeGrafter"/>
</dbReference>
<keyword evidence="13" id="KW-1278">Translocase</keyword>
<dbReference type="GO" id="GO:1990573">
    <property type="term" value="P:potassium ion import across plasma membrane"/>
    <property type="evidence" value="ECO:0007669"/>
    <property type="project" value="TreeGrafter"/>
</dbReference>
<name>A0A1G8NQ11_9LACT</name>
<dbReference type="PRINTS" id="PR00119">
    <property type="entry name" value="CATATPASE"/>
</dbReference>
<dbReference type="EMBL" id="PNHE01000030">
    <property type="protein sequence ID" value="PMC58013.1"/>
    <property type="molecule type" value="Genomic_DNA"/>
</dbReference>
<dbReference type="SUPFAM" id="SSF56784">
    <property type="entry name" value="HAD-like"/>
    <property type="match status" value="1"/>
</dbReference>
<dbReference type="GO" id="GO:0005388">
    <property type="term" value="F:P-type calcium transporter activity"/>
    <property type="evidence" value="ECO:0007669"/>
    <property type="project" value="UniProtKB-EC"/>
</dbReference>
<dbReference type="SUPFAM" id="SSF81653">
    <property type="entry name" value="Calcium ATPase, transduction domain A"/>
    <property type="match status" value="1"/>
</dbReference>
<evidence type="ECO:0000259" key="19">
    <source>
        <dbReference type="SMART" id="SM00831"/>
    </source>
</evidence>
<keyword evidence="4" id="KW-0813">Transport</keyword>
<comment type="similarity">
    <text evidence="2">Belongs to the cation transport ATPase (P-type) (TC 3.A.3) family. Type IIA subfamily.</text>
</comment>
<dbReference type="InterPro" id="IPR004014">
    <property type="entry name" value="ATPase_P-typ_cation-transptr_N"/>
</dbReference>
<evidence type="ECO:0000256" key="17">
    <source>
        <dbReference type="ARBA" id="ARBA00048694"/>
    </source>
</evidence>
<keyword evidence="8 18" id="KW-0812">Transmembrane</keyword>
<dbReference type="Gene3D" id="3.40.50.1000">
    <property type="entry name" value="HAD superfamily/HAD-like"/>
    <property type="match status" value="1"/>
</dbReference>
<dbReference type="GO" id="GO:0046872">
    <property type="term" value="F:metal ion binding"/>
    <property type="evidence" value="ECO:0007669"/>
    <property type="project" value="UniProtKB-KW"/>
</dbReference>
<dbReference type="Pfam" id="PF00689">
    <property type="entry name" value="Cation_ATPase_C"/>
    <property type="match status" value="1"/>
</dbReference>
<dbReference type="GO" id="GO:0005524">
    <property type="term" value="F:ATP binding"/>
    <property type="evidence" value="ECO:0007669"/>
    <property type="project" value="UniProtKB-KW"/>
</dbReference>
<dbReference type="InterPro" id="IPR036412">
    <property type="entry name" value="HAD-like_sf"/>
</dbReference>
<dbReference type="Gene3D" id="3.40.1110.10">
    <property type="entry name" value="Calcium-transporting ATPase, cytoplasmic domain N"/>
    <property type="match status" value="1"/>
</dbReference>
<evidence type="ECO:0000256" key="9">
    <source>
        <dbReference type="ARBA" id="ARBA00022723"/>
    </source>
</evidence>
<keyword evidence="11" id="KW-0106">Calcium</keyword>
<dbReference type="InterPro" id="IPR050510">
    <property type="entry name" value="Cation_transp_ATPase_P-type"/>
</dbReference>
<dbReference type="SFLD" id="SFLDS00003">
    <property type="entry name" value="Haloacid_Dehalogenase"/>
    <property type="match status" value="1"/>
</dbReference>
<evidence type="ECO:0000256" key="12">
    <source>
        <dbReference type="ARBA" id="ARBA00022840"/>
    </source>
</evidence>
<dbReference type="Pfam" id="PF13246">
    <property type="entry name" value="Cation_ATPase"/>
    <property type="match status" value="1"/>
</dbReference>
<dbReference type="NCBIfam" id="TIGR01494">
    <property type="entry name" value="ATPase_P-type"/>
    <property type="match status" value="3"/>
</dbReference>
<keyword evidence="14 18" id="KW-1133">Transmembrane helix</keyword>
<dbReference type="Gene3D" id="2.70.150.10">
    <property type="entry name" value="Calcium-transporting ATPase, cytoplasmic transduction domain A"/>
    <property type="match status" value="1"/>
</dbReference>
<evidence type="ECO:0000256" key="2">
    <source>
        <dbReference type="ARBA" id="ARBA00005675"/>
    </source>
</evidence>
<dbReference type="Pfam" id="PF00690">
    <property type="entry name" value="Cation_ATPase_N"/>
    <property type="match status" value="1"/>
</dbReference>
<dbReference type="CDD" id="cd02089">
    <property type="entry name" value="P-type_ATPase_Ca_prok"/>
    <property type="match status" value="1"/>
</dbReference>
<dbReference type="InterPro" id="IPR006068">
    <property type="entry name" value="ATPase_P-typ_cation-transptr_C"/>
</dbReference>
<dbReference type="InterPro" id="IPR059000">
    <property type="entry name" value="ATPase_P-type_domA"/>
</dbReference>
<dbReference type="SFLD" id="SFLDG00002">
    <property type="entry name" value="C1.7:_P-type_atpase_like"/>
    <property type="match status" value="1"/>
</dbReference>
<dbReference type="FunFam" id="2.70.150.10:FF:000016">
    <property type="entry name" value="Calcium-transporting P-type ATPase putative"/>
    <property type="match status" value="1"/>
</dbReference>
<feature type="transmembrane region" description="Helical" evidence="18">
    <location>
        <begin position="86"/>
        <end position="102"/>
    </location>
</feature>
<dbReference type="PRINTS" id="PR00120">
    <property type="entry name" value="HATPASE"/>
</dbReference>
<evidence type="ECO:0000256" key="5">
    <source>
        <dbReference type="ARBA" id="ARBA00022475"/>
    </source>
</evidence>
<dbReference type="SMART" id="SM00831">
    <property type="entry name" value="Cation_ATPase_N"/>
    <property type="match status" value="1"/>
</dbReference>
<dbReference type="AlphaFoldDB" id="A0A1G8NQ11"/>
<evidence type="ECO:0000256" key="14">
    <source>
        <dbReference type="ARBA" id="ARBA00022989"/>
    </source>
</evidence>
<feature type="transmembrane region" description="Helical" evidence="18">
    <location>
        <begin position="685"/>
        <end position="707"/>
    </location>
</feature>
<evidence type="ECO:0000256" key="7">
    <source>
        <dbReference type="ARBA" id="ARBA00022568"/>
    </source>
</evidence>
<dbReference type="InterPro" id="IPR023298">
    <property type="entry name" value="ATPase_P-typ_TM_dom_sf"/>
</dbReference>
<keyword evidence="15" id="KW-0406">Ion transport</keyword>
<evidence type="ECO:0000256" key="18">
    <source>
        <dbReference type="SAM" id="Phobius"/>
    </source>
</evidence>
<evidence type="ECO:0000256" key="10">
    <source>
        <dbReference type="ARBA" id="ARBA00022741"/>
    </source>
</evidence>
<comment type="caution">
    <text evidence="20">The sequence shown here is derived from an EMBL/GenBank/DDBJ whole genome shotgun (WGS) entry which is preliminary data.</text>
</comment>
<keyword evidence="7" id="KW-0109">Calcium transport</keyword>
<dbReference type="FunFam" id="3.40.1110.10:FF:000053">
    <property type="entry name" value="Cation-transporting ATPase, E1-E2 family"/>
    <property type="match status" value="1"/>
</dbReference>
<evidence type="ECO:0000256" key="16">
    <source>
        <dbReference type="ARBA" id="ARBA00023136"/>
    </source>
</evidence>
<dbReference type="Proteomes" id="UP000235682">
    <property type="component" value="Unassembled WGS sequence"/>
</dbReference>
<evidence type="ECO:0000256" key="1">
    <source>
        <dbReference type="ARBA" id="ARBA00004651"/>
    </source>
</evidence>
<organism evidence="20 21">
    <name type="scientific">Dolosicoccus paucivorans</name>
    <dbReference type="NCBI Taxonomy" id="84521"/>
    <lineage>
        <taxon>Bacteria</taxon>
        <taxon>Bacillati</taxon>
        <taxon>Bacillota</taxon>
        <taxon>Bacilli</taxon>
        <taxon>Lactobacillales</taxon>
        <taxon>Aerococcaceae</taxon>
        <taxon>Dolosicoccus</taxon>
    </lineage>
</organism>